<dbReference type="Proteomes" id="UP000281343">
    <property type="component" value="Unassembled WGS sequence"/>
</dbReference>
<gene>
    <name evidence="2" type="ORF">D9R08_08020</name>
</gene>
<keyword evidence="3" id="KW-1185">Reference proteome</keyword>
<dbReference type="Pfam" id="PF01370">
    <property type="entry name" value="Epimerase"/>
    <property type="match status" value="1"/>
</dbReference>
<comment type="caution">
    <text evidence="2">The sequence shown here is derived from an EMBL/GenBank/DDBJ whole genome shotgun (WGS) entry which is preliminary data.</text>
</comment>
<organism evidence="2 3">
    <name type="scientific">Rhodophyticola porphyridii</name>
    <dbReference type="NCBI Taxonomy" id="1852017"/>
    <lineage>
        <taxon>Bacteria</taxon>
        <taxon>Pseudomonadati</taxon>
        <taxon>Pseudomonadota</taxon>
        <taxon>Alphaproteobacteria</taxon>
        <taxon>Rhodobacterales</taxon>
        <taxon>Roseobacteraceae</taxon>
        <taxon>Rhodophyticola</taxon>
    </lineage>
</organism>
<dbReference type="InterPro" id="IPR001509">
    <property type="entry name" value="Epimerase_deHydtase"/>
</dbReference>
<reference evidence="2 3" key="1">
    <citation type="submission" date="2018-10" db="EMBL/GenBank/DDBJ databases">
        <authorList>
            <person name="Jung H.S."/>
            <person name="Jeon C.O."/>
        </authorList>
    </citation>
    <scope>NUCLEOTIDE SEQUENCE [LARGE SCALE GENOMIC DNA]</scope>
    <source>
        <strain evidence="2 3">MA-7-27</strain>
    </source>
</reference>
<evidence type="ECO:0000313" key="2">
    <source>
        <dbReference type="EMBL" id="RMA42724.1"/>
    </source>
</evidence>
<protein>
    <submittedName>
        <fullName evidence="2">NAD(P)-dependent oxidoreductase</fullName>
    </submittedName>
</protein>
<evidence type="ECO:0000259" key="1">
    <source>
        <dbReference type="Pfam" id="PF01370"/>
    </source>
</evidence>
<dbReference type="AlphaFoldDB" id="A0A3L9Y1L1"/>
<proteinExistence type="predicted"/>
<evidence type="ECO:0000313" key="3">
    <source>
        <dbReference type="Proteomes" id="UP000281343"/>
    </source>
</evidence>
<dbReference type="InterPro" id="IPR036291">
    <property type="entry name" value="NAD(P)-bd_dom_sf"/>
</dbReference>
<dbReference type="EMBL" id="RCNT01000003">
    <property type="protein sequence ID" value="RMA42724.1"/>
    <property type="molecule type" value="Genomic_DNA"/>
</dbReference>
<dbReference type="Gene3D" id="3.40.50.720">
    <property type="entry name" value="NAD(P)-binding Rossmann-like Domain"/>
    <property type="match status" value="1"/>
</dbReference>
<dbReference type="OrthoDB" id="7687386at2"/>
<dbReference type="SUPFAM" id="SSF51735">
    <property type="entry name" value="NAD(P)-binding Rossmann-fold domains"/>
    <property type="match status" value="1"/>
</dbReference>
<feature type="domain" description="NAD-dependent epimerase/dehydratase" evidence="1">
    <location>
        <begin position="33"/>
        <end position="142"/>
    </location>
</feature>
<sequence length="269" mass="28757">MLRWAWLDRPGFDVTWQTRRAMPGDDWLVLDPLAEPERLRQAASGRDAVVVLAGVVPGRTEPMSDNTRLALAAVNAVTEDGPHVFLASSAAVYGCPDTPCRETTTPRPTTHYGHAKLRMERVASARISAVTCLRIGNVAGADALLHARGQESGPVSLDHFPDGRSPRRSYIGPASFARVLAELIEAGAHGVRLPPTLNIAAPGPVEMADLLEAAAIPWETRPAPPDALARLDLDVTRLSKLVSLPDATGTPASLIAEWRTYPGHGGAIR</sequence>
<accession>A0A3L9Y1L1</accession>
<name>A0A3L9Y1L1_9RHOB</name>